<evidence type="ECO:0000256" key="4">
    <source>
        <dbReference type="ARBA" id="ARBA00022670"/>
    </source>
</evidence>
<dbReference type="OrthoDB" id="10059102at2759"/>
<evidence type="ECO:0000256" key="9">
    <source>
        <dbReference type="ARBA" id="ARBA00023157"/>
    </source>
</evidence>
<evidence type="ECO:0000256" key="7">
    <source>
        <dbReference type="ARBA" id="ARBA00022825"/>
    </source>
</evidence>
<dbReference type="PROSITE" id="PS00135">
    <property type="entry name" value="TRYPSIN_SER"/>
    <property type="match status" value="2"/>
</dbReference>
<dbReference type="PANTHER" id="PTHR24276:SF91">
    <property type="entry name" value="AT26814P-RELATED"/>
    <property type="match status" value="1"/>
</dbReference>
<gene>
    <name evidence="13" type="ORF">CCAP1982_LOCUS20681</name>
</gene>
<evidence type="ECO:0000313" key="14">
    <source>
        <dbReference type="Proteomes" id="UP000606786"/>
    </source>
</evidence>
<feature type="domain" description="Peptidase S1" evidence="12">
    <location>
        <begin position="36"/>
        <end position="254"/>
    </location>
</feature>
<dbReference type="PANTHER" id="PTHR24276">
    <property type="entry name" value="POLYSERASE-RELATED"/>
    <property type="match status" value="1"/>
</dbReference>
<dbReference type="InterPro" id="IPR043504">
    <property type="entry name" value="Peptidase_S1_PA_chymotrypsin"/>
</dbReference>
<dbReference type="Gene3D" id="2.40.10.10">
    <property type="entry name" value="Trypsin-like serine proteases"/>
    <property type="match status" value="2"/>
</dbReference>
<reference evidence="13" key="1">
    <citation type="submission" date="2020-11" db="EMBL/GenBank/DDBJ databases">
        <authorList>
            <person name="Whitehead M."/>
        </authorList>
    </citation>
    <scope>NUCLEOTIDE SEQUENCE</scope>
    <source>
        <strain evidence="13">EGII</strain>
    </source>
</reference>
<dbReference type="PROSITE" id="PS00134">
    <property type="entry name" value="TRYPSIN_HIS"/>
    <property type="match status" value="2"/>
</dbReference>
<dbReference type="InterPro" id="IPR009003">
    <property type="entry name" value="Peptidase_S1_PA"/>
</dbReference>
<dbReference type="Proteomes" id="UP000606786">
    <property type="component" value="Unassembled WGS sequence"/>
</dbReference>
<dbReference type="InterPro" id="IPR050430">
    <property type="entry name" value="Peptidase_S1"/>
</dbReference>
<feature type="domain" description="Peptidase S1" evidence="12">
    <location>
        <begin position="311"/>
        <end position="534"/>
    </location>
</feature>
<sequence>MLKFVVLLSFVACAFAGAIPDGLLTIDPIRSLPGRIVGGTPTEISDFPWQISLQRSGSHSCGGSIYSTNIIVTAAHCLQSVSASVLRIRAGSSYWNSGGVVISVSSFKNHEGYNKNTYANDIAVIKLSSSLSYSSTTKAIGLATSAPANGASAAVSGWGTLKSGSSSLPSQLQYVDVSIISESVCASSTYSYGSSVKSGMICAAASGKDACQGDSGGPLVSGGVLVGVVSWGSGCALTRYPGVYADVATFRSWVGINKLPKLDNTSCLQLSVVEEMLKFVVLLSFVACAFAGAIPDGMLTIDPIRSLPGRIVGGTPTEISDFPWQISLQRSGSHSCGGSIYSTNIIVTAAHCLQSVSASVLRIRAGSSYWNSGGVVISVSSFKNHEGYNKNTYANDIAVIKLSSSLSYSSTTKAIGLATSAPANGASAAVSGWGTLKSGSSSLPSQLQYVDVSIISESVCASSTYSYGSSVKSGMICAAASGKDACQGDSGGPLVSGGVLVGVVSWGSGCALTRYPGVYADVATFRSWVVSTASSI</sequence>
<evidence type="ECO:0000259" key="12">
    <source>
        <dbReference type="PROSITE" id="PS50240"/>
    </source>
</evidence>
<evidence type="ECO:0000256" key="11">
    <source>
        <dbReference type="SAM" id="SignalP"/>
    </source>
</evidence>
<feature type="signal peptide" evidence="11">
    <location>
        <begin position="1"/>
        <end position="16"/>
    </location>
</feature>
<dbReference type="GO" id="GO:0005576">
    <property type="term" value="C:extracellular region"/>
    <property type="evidence" value="ECO:0007669"/>
    <property type="project" value="UniProtKB-SubCell"/>
</dbReference>
<evidence type="ECO:0000256" key="1">
    <source>
        <dbReference type="ARBA" id="ARBA00004613"/>
    </source>
</evidence>
<keyword evidence="4 10" id="KW-0645">Protease</keyword>
<evidence type="ECO:0000256" key="3">
    <source>
        <dbReference type="ARBA" id="ARBA00022525"/>
    </source>
</evidence>
<dbReference type="GO" id="GO:0006508">
    <property type="term" value="P:proteolysis"/>
    <property type="evidence" value="ECO:0007669"/>
    <property type="project" value="UniProtKB-KW"/>
</dbReference>
<dbReference type="GO" id="GO:0004252">
    <property type="term" value="F:serine-type endopeptidase activity"/>
    <property type="evidence" value="ECO:0007669"/>
    <property type="project" value="InterPro"/>
</dbReference>
<keyword evidence="7 10" id="KW-0720">Serine protease</keyword>
<dbReference type="PROSITE" id="PS50240">
    <property type="entry name" value="TRYPSIN_DOM"/>
    <property type="match status" value="2"/>
</dbReference>
<dbReference type="Pfam" id="PF00089">
    <property type="entry name" value="Trypsin"/>
    <property type="match status" value="2"/>
</dbReference>
<feature type="chain" id="PRO_5032852785" evidence="11">
    <location>
        <begin position="17"/>
        <end position="536"/>
    </location>
</feature>
<organism evidence="13 14">
    <name type="scientific">Ceratitis capitata</name>
    <name type="common">Mediterranean fruit fly</name>
    <name type="synonym">Tephritis capitata</name>
    <dbReference type="NCBI Taxonomy" id="7213"/>
    <lineage>
        <taxon>Eukaryota</taxon>
        <taxon>Metazoa</taxon>
        <taxon>Ecdysozoa</taxon>
        <taxon>Arthropoda</taxon>
        <taxon>Hexapoda</taxon>
        <taxon>Insecta</taxon>
        <taxon>Pterygota</taxon>
        <taxon>Neoptera</taxon>
        <taxon>Endopterygota</taxon>
        <taxon>Diptera</taxon>
        <taxon>Brachycera</taxon>
        <taxon>Muscomorpha</taxon>
        <taxon>Tephritoidea</taxon>
        <taxon>Tephritidae</taxon>
        <taxon>Ceratitis</taxon>
        <taxon>Ceratitis</taxon>
    </lineage>
</organism>
<evidence type="ECO:0000256" key="8">
    <source>
        <dbReference type="ARBA" id="ARBA00023145"/>
    </source>
</evidence>
<dbReference type="PRINTS" id="PR00722">
    <property type="entry name" value="CHYMOTRYPSIN"/>
</dbReference>
<keyword evidence="6 10" id="KW-0378">Hydrolase</keyword>
<keyword evidence="5 11" id="KW-0732">Signal</keyword>
<evidence type="ECO:0000256" key="2">
    <source>
        <dbReference type="ARBA" id="ARBA00007664"/>
    </source>
</evidence>
<dbReference type="SMART" id="SM00020">
    <property type="entry name" value="Tryp_SPc"/>
    <property type="match status" value="2"/>
</dbReference>
<proteinExistence type="inferred from homology"/>
<dbReference type="InterPro" id="IPR001254">
    <property type="entry name" value="Trypsin_dom"/>
</dbReference>
<evidence type="ECO:0000256" key="10">
    <source>
        <dbReference type="RuleBase" id="RU363034"/>
    </source>
</evidence>
<keyword evidence="9" id="KW-1015">Disulfide bond</keyword>
<dbReference type="InterPro" id="IPR018114">
    <property type="entry name" value="TRYPSIN_HIS"/>
</dbReference>
<protein>
    <submittedName>
        <fullName evidence="13">(Mediterranean fruit fly) hypothetical protein</fullName>
    </submittedName>
</protein>
<comment type="caution">
    <text evidence="13">The sequence shown here is derived from an EMBL/GenBank/DDBJ whole genome shotgun (WGS) entry which is preliminary data.</text>
</comment>
<dbReference type="EMBL" id="CAJHJT010000056">
    <property type="protein sequence ID" value="CAD7012596.1"/>
    <property type="molecule type" value="Genomic_DNA"/>
</dbReference>
<dbReference type="InterPro" id="IPR001314">
    <property type="entry name" value="Peptidase_S1A"/>
</dbReference>
<dbReference type="AlphaFoldDB" id="A0A811VB38"/>
<dbReference type="InterPro" id="IPR033116">
    <property type="entry name" value="TRYPSIN_SER"/>
</dbReference>
<dbReference type="SUPFAM" id="SSF50494">
    <property type="entry name" value="Trypsin-like serine proteases"/>
    <property type="match status" value="2"/>
</dbReference>
<keyword evidence="14" id="KW-1185">Reference proteome</keyword>
<comment type="similarity">
    <text evidence="2">Belongs to the peptidase S1 family.</text>
</comment>
<evidence type="ECO:0000256" key="5">
    <source>
        <dbReference type="ARBA" id="ARBA00022729"/>
    </source>
</evidence>
<name>A0A811VB38_CERCA</name>
<dbReference type="CDD" id="cd00190">
    <property type="entry name" value="Tryp_SPc"/>
    <property type="match status" value="2"/>
</dbReference>
<keyword evidence="3" id="KW-0964">Secreted</keyword>
<evidence type="ECO:0000313" key="13">
    <source>
        <dbReference type="EMBL" id="CAD7012596.1"/>
    </source>
</evidence>
<dbReference type="FunFam" id="2.40.10.10:FF:000077">
    <property type="entry name" value="Predicted protein"/>
    <property type="match status" value="2"/>
</dbReference>
<evidence type="ECO:0000256" key="6">
    <source>
        <dbReference type="ARBA" id="ARBA00022801"/>
    </source>
</evidence>
<comment type="subcellular location">
    <subcellularLocation>
        <location evidence="1">Secreted</location>
    </subcellularLocation>
</comment>
<keyword evidence="8" id="KW-0865">Zymogen</keyword>
<accession>A0A811VB38</accession>